<evidence type="ECO:0000256" key="2">
    <source>
        <dbReference type="HAMAP-Rule" id="MF_00791"/>
    </source>
</evidence>
<dbReference type="InterPro" id="IPR023065">
    <property type="entry name" value="Uncharacterised_ApaG"/>
</dbReference>
<protein>
    <recommendedName>
        <fullName evidence="1 2">Protein ApaG</fullName>
    </recommendedName>
</protein>
<evidence type="ECO:0000256" key="1">
    <source>
        <dbReference type="ARBA" id="ARBA00017693"/>
    </source>
</evidence>
<proteinExistence type="inferred from homology"/>
<keyword evidence="5" id="KW-1185">Reference proteome</keyword>
<dbReference type="InterPro" id="IPR036767">
    <property type="entry name" value="ApaG_sf"/>
</dbReference>
<name>A0ABT8Y571_9SPHN</name>
<dbReference type="InterPro" id="IPR007474">
    <property type="entry name" value="ApaG_domain"/>
</dbReference>
<comment type="caution">
    <text evidence="4">The sequence shown here is derived from an EMBL/GenBank/DDBJ whole genome shotgun (WGS) entry which is preliminary data.</text>
</comment>
<dbReference type="PROSITE" id="PS51087">
    <property type="entry name" value="APAG"/>
    <property type="match status" value="1"/>
</dbReference>
<dbReference type="InterPro" id="IPR050718">
    <property type="entry name" value="ApaG-like"/>
</dbReference>
<dbReference type="HAMAP" id="MF_00791">
    <property type="entry name" value="ApaG"/>
    <property type="match status" value="1"/>
</dbReference>
<dbReference type="Pfam" id="PF04379">
    <property type="entry name" value="DUF525"/>
    <property type="match status" value="1"/>
</dbReference>
<organism evidence="4 5">
    <name type="scientific">Sphingomonas natans</name>
    <dbReference type="NCBI Taxonomy" id="3063330"/>
    <lineage>
        <taxon>Bacteria</taxon>
        <taxon>Pseudomonadati</taxon>
        <taxon>Pseudomonadota</taxon>
        <taxon>Alphaproteobacteria</taxon>
        <taxon>Sphingomonadales</taxon>
        <taxon>Sphingomonadaceae</taxon>
        <taxon>Sphingomonas</taxon>
    </lineage>
</organism>
<dbReference type="PANTHER" id="PTHR47191:SF2">
    <property type="entry name" value="OS05G0170800 PROTEIN"/>
    <property type="match status" value="1"/>
</dbReference>
<sequence>MLTDLLFPYVAETQSVIVRVSVSFLADQSQPERGRWFWSYHIRIENVGEQPVQLLSRRWIITDGHGARHRVEGEGVIGAQPVLAPGESYDYVSGCPLDTPTGSMEGTYRMMGADGESFEARIPRFALVGSAVAE</sequence>
<feature type="domain" description="ApaG" evidence="3">
    <location>
        <begin position="10"/>
        <end position="134"/>
    </location>
</feature>
<dbReference type="Gene3D" id="2.60.40.1470">
    <property type="entry name" value="ApaG domain"/>
    <property type="match status" value="1"/>
</dbReference>
<reference evidence="4" key="1">
    <citation type="submission" date="2023-07" db="EMBL/GenBank/DDBJ databases">
        <authorList>
            <person name="Kim M."/>
        </authorList>
    </citation>
    <scope>NUCLEOTIDE SEQUENCE</scope>
    <source>
        <strain evidence="4">BIUV-7</strain>
    </source>
</reference>
<dbReference type="SUPFAM" id="SSF110069">
    <property type="entry name" value="ApaG-like"/>
    <property type="match status" value="1"/>
</dbReference>
<dbReference type="PANTHER" id="PTHR47191">
    <property type="entry name" value="OS05G0170800 PROTEIN"/>
    <property type="match status" value="1"/>
</dbReference>
<dbReference type="EMBL" id="JAUOTP010000001">
    <property type="protein sequence ID" value="MDO6413467.1"/>
    <property type="molecule type" value="Genomic_DNA"/>
</dbReference>
<accession>A0ABT8Y571</accession>
<dbReference type="Proteomes" id="UP001169764">
    <property type="component" value="Unassembled WGS sequence"/>
</dbReference>
<evidence type="ECO:0000259" key="3">
    <source>
        <dbReference type="PROSITE" id="PS51087"/>
    </source>
</evidence>
<evidence type="ECO:0000313" key="5">
    <source>
        <dbReference type="Proteomes" id="UP001169764"/>
    </source>
</evidence>
<evidence type="ECO:0000313" key="4">
    <source>
        <dbReference type="EMBL" id="MDO6413467.1"/>
    </source>
</evidence>
<dbReference type="NCBIfam" id="NF003967">
    <property type="entry name" value="PRK05461.1"/>
    <property type="match status" value="1"/>
</dbReference>
<gene>
    <name evidence="2 4" type="primary">apaG</name>
    <name evidence="4" type="ORF">Q4F19_03640</name>
</gene>